<accession>A0A1R3IPV1</accession>
<gene>
    <name evidence="1" type="ORF">COLO4_21941</name>
</gene>
<protein>
    <submittedName>
        <fullName evidence="1">Uncharacterized protein</fullName>
    </submittedName>
</protein>
<keyword evidence="2" id="KW-1185">Reference proteome</keyword>
<reference evidence="2" key="1">
    <citation type="submission" date="2013-09" db="EMBL/GenBank/DDBJ databases">
        <title>Corchorus olitorius genome sequencing.</title>
        <authorList>
            <person name="Alam M."/>
            <person name="Haque M.S."/>
            <person name="Islam M.S."/>
            <person name="Emdad E.M."/>
            <person name="Islam M.M."/>
            <person name="Ahmed B."/>
            <person name="Halim A."/>
            <person name="Hossen Q.M.M."/>
            <person name="Hossain M.Z."/>
            <person name="Ahmed R."/>
            <person name="Khan M.M."/>
            <person name="Islam R."/>
            <person name="Rashid M.M."/>
            <person name="Khan S.A."/>
            <person name="Rahman M.S."/>
            <person name="Alam M."/>
            <person name="Yahiya A.S."/>
            <person name="Khan M.S."/>
            <person name="Azam M.S."/>
            <person name="Haque T."/>
            <person name="Lashkar M.Z.H."/>
            <person name="Akhand A.I."/>
            <person name="Morshed G."/>
            <person name="Roy S."/>
            <person name="Uddin K.S."/>
            <person name="Rabeya T."/>
            <person name="Hossain A.S."/>
            <person name="Chowdhury A."/>
            <person name="Snigdha A.R."/>
            <person name="Mortoza M.S."/>
            <person name="Matin S.A."/>
            <person name="Hoque S.M.E."/>
            <person name="Islam M.K."/>
            <person name="Roy D.K."/>
            <person name="Haider R."/>
            <person name="Moosa M.M."/>
            <person name="Elias S.M."/>
            <person name="Hasan A.M."/>
            <person name="Jahan S."/>
            <person name="Shafiuddin M."/>
            <person name="Mahmood N."/>
            <person name="Shommy N.S."/>
        </authorList>
    </citation>
    <scope>NUCLEOTIDE SEQUENCE [LARGE SCALE GENOMIC DNA]</scope>
    <source>
        <strain evidence="2">cv. O-4</strain>
    </source>
</reference>
<comment type="caution">
    <text evidence="1">The sequence shown here is derived from an EMBL/GenBank/DDBJ whole genome shotgun (WGS) entry which is preliminary data.</text>
</comment>
<evidence type="ECO:0000313" key="1">
    <source>
        <dbReference type="EMBL" id="OMO84619.1"/>
    </source>
</evidence>
<dbReference type="AlphaFoldDB" id="A0A1R3IPV1"/>
<sequence>MFFFYSLYWGFRRFSFRTFEVRVITYCCVGIAQPLLYRIWVDQNYHISVFLIPLFLQLGSYVHAIFDEIYDYTVDVSEARDERQRRAVEEAVAVAVAAEKAALANERAALATQRNLLDQERGALARERATLLAQQHHYQH</sequence>
<organism evidence="1 2">
    <name type="scientific">Corchorus olitorius</name>
    <dbReference type="NCBI Taxonomy" id="93759"/>
    <lineage>
        <taxon>Eukaryota</taxon>
        <taxon>Viridiplantae</taxon>
        <taxon>Streptophyta</taxon>
        <taxon>Embryophyta</taxon>
        <taxon>Tracheophyta</taxon>
        <taxon>Spermatophyta</taxon>
        <taxon>Magnoliopsida</taxon>
        <taxon>eudicotyledons</taxon>
        <taxon>Gunneridae</taxon>
        <taxon>Pentapetalae</taxon>
        <taxon>rosids</taxon>
        <taxon>malvids</taxon>
        <taxon>Malvales</taxon>
        <taxon>Malvaceae</taxon>
        <taxon>Grewioideae</taxon>
        <taxon>Apeibeae</taxon>
        <taxon>Corchorus</taxon>
    </lineage>
</organism>
<dbReference type="OrthoDB" id="10616659at2759"/>
<dbReference type="Proteomes" id="UP000187203">
    <property type="component" value="Unassembled WGS sequence"/>
</dbReference>
<name>A0A1R3IPV1_9ROSI</name>
<evidence type="ECO:0000313" key="2">
    <source>
        <dbReference type="Proteomes" id="UP000187203"/>
    </source>
</evidence>
<proteinExistence type="predicted"/>
<dbReference type="EMBL" id="AWUE01017833">
    <property type="protein sequence ID" value="OMO84619.1"/>
    <property type="molecule type" value="Genomic_DNA"/>
</dbReference>